<feature type="transmembrane region" description="Helical" evidence="8">
    <location>
        <begin position="67"/>
        <end position="89"/>
    </location>
</feature>
<evidence type="ECO:0000256" key="1">
    <source>
        <dbReference type="ARBA" id="ARBA00004651"/>
    </source>
</evidence>
<feature type="transmembrane region" description="Helical" evidence="8">
    <location>
        <begin position="38"/>
        <end position="55"/>
    </location>
</feature>
<dbReference type="EMBL" id="MHRX01000039">
    <property type="protein sequence ID" value="OHA32639.1"/>
    <property type="molecule type" value="Genomic_DNA"/>
</dbReference>
<dbReference type="Pfam" id="PF01594">
    <property type="entry name" value="AI-2E_transport"/>
    <property type="match status" value="1"/>
</dbReference>
<feature type="transmembrane region" description="Helical" evidence="8">
    <location>
        <begin position="223"/>
        <end position="255"/>
    </location>
</feature>
<proteinExistence type="inferred from homology"/>
<keyword evidence="5 8" id="KW-0812">Transmembrane</keyword>
<evidence type="ECO:0000256" key="2">
    <source>
        <dbReference type="ARBA" id="ARBA00009773"/>
    </source>
</evidence>
<keyword evidence="7 8" id="KW-0472">Membrane</keyword>
<reference evidence="9 10" key="1">
    <citation type="journal article" date="2016" name="Nat. Commun.">
        <title>Thousands of microbial genomes shed light on interconnected biogeochemical processes in an aquifer system.</title>
        <authorList>
            <person name="Anantharaman K."/>
            <person name="Brown C.T."/>
            <person name="Hug L.A."/>
            <person name="Sharon I."/>
            <person name="Castelle C.J."/>
            <person name="Probst A.J."/>
            <person name="Thomas B.C."/>
            <person name="Singh A."/>
            <person name="Wilkins M.J."/>
            <person name="Karaoz U."/>
            <person name="Brodie E.L."/>
            <person name="Williams K.H."/>
            <person name="Hubbard S.S."/>
            <person name="Banfield J.F."/>
        </authorList>
    </citation>
    <scope>NUCLEOTIDE SEQUENCE [LARGE SCALE GENOMIC DNA]</scope>
</reference>
<keyword evidence="3" id="KW-0813">Transport</keyword>
<protein>
    <recommendedName>
        <fullName evidence="11">AI-2E family transporter</fullName>
    </recommendedName>
</protein>
<keyword evidence="6 8" id="KW-1133">Transmembrane helix</keyword>
<feature type="transmembrane region" description="Helical" evidence="8">
    <location>
        <begin position="161"/>
        <end position="183"/>
    </location>
</feature>
<accession>A0A1G2NB91</accession>
<evidence type="ECO:0000313" key="10">
    <source>
        <dbReference type="Proteomes" id="UP000176221"/>
    </source>
</evidence>
<dbReference type="PANTHER" id="PTHR21716">
    <property type="entry name" value="TRANSMEMBRANE PROTEIN"/>
    <property type="match status" value="1"/>
</dbReference>
<evidence type="ECO:0000256" key="8">
    <source>
        <dbReference type="SAM" id="Phobius"/>
    </source>
</evidence>
<evidence type="ECO:0000256" key="6">
    <source>
        <dbReference type="ARBA" id="ARBA00022989"/>
    </source>
</evidence>
<keyword evidence="4" id="KW-1003">Cell membrane</keyword>
<dbReference type="AlphaFoldDB" id="A0A1G2NB91"/>
<comment type="subcellular location">
    <subcellularLocation>
        <location evidence="1">Cell membrane</location>
        <topology evidence="1">Multi-pass membrane protein</topology>
    </subcellularLocation>
</comment>
<feature type="transmembrane region" description="Helical" evidence="8">
    <location>
        <begin position="12"/>
        <end position="32"/>
    </location>
</feature>
<gene>
    <name evidence="9" type="ORF">A2928_01910</name>
</gene>
<comment type="caution">
    <text evidence="9">The sequence shown here is derived from an EMBL/GenBank/DDBJ whole genome shotgun (WGS) entry which is preliminary data.</text>
</comment>
<comment type="similarity">
    <text evidence="2">Belongs to the autoinducer-2 exporter (AI-2E) (TC 2.A.86) family.</text>
</comment>
<evidence type="ECO:0000256" key="5">
    <source>
        <dbReference type="ARBA" id="ARBA00022692"/>
    </source>
</evidence>
<evidence type="ECO:0000256" key="3">
    <source>
        <dbReference type="ARBA" id="ARBA00022448"/>
    </source>
</evidence>
<evidence type="ECO:0000256" key="4">
    <source>
        <dbReference type="ARBA" id="ARBA00022475"/>
    </source>
</evidence>
<organism evidence="9 10">
    <name type="scientific">Candidatus Taylorbacteria bacterium RIFCSPLOWO2_01_FULL_45_15b</name>
    <dbReference type="NCBI Taxonomy" id="1802319"/>
    <lineage>
        <taxon>Bacteria</taxon>
        <taxon>Candidatus Tayloriibacteriota</taxon>
    </lineage>
</organism>
<dbReference type="STRING" id="1802319.A2928_01910"/>
<name>A0A1G2NB91_9BACT</name>
<evidence type="ECO:0000313" key="9">
    <source>
        <dbReference type="EMBL" id="OHA32639.1"/>
    </source>
</evidence>
<dbReference type="Proteomes" id="UP000176221">
    <property type="component" value="Unassembled WGS sequence"/>
</dbReference>
<feature type="transmembrane region" description="Helical" evidence="8">
    <location>
        <begin position="267"/>
        <end position="293"/>
    </location>
</feature>
<dbReference type="GO" id="GO:0055085">
    <property type="term" value="P:transmembrane transport"/>
    <property type="evidence" value="ECO:0007669"/>
    <property type="project" value="TreeGrafter"/>
</dbReference>
<sequence length="362" mass="39180">MSVEKNLRPVSISITGGSITKGILVGLLFYVLYLMRDLVLVVLTAVVVASAIEPLTKWFARHRIKRVPAVLALYVILGVIFVGVVYFFLPLLVSEVSQFMTEFPRYADYARLWFPLGGPGSLADSANFGAVTSDAPLTVRSLITNLSTIFSDASEGLLRTVSAVFGGVLSFILIVVLSFYLAVQEDGIGNFLRLITPNRHEEYIINLWRRSQLKIGLWMQGQLLLGLIVGVLVFLGLLLLGVKQALFLAVLAALFELIPLFGPILSAIPAILIALTDGGVGSALLVAGLYLIIQQFENHLIYPQVVKNIVGVSPIIVIIALIVGGKLAGFLGVILSVPVASAFMEYLGDVERGKHQNIPDPQ</sequence>
<dbReference type="PANTHER" id="PTHR21716:SF53">
    <property type="entry name" value="PERMEASE PERM-RELATED"/>
    <property type="match status" value="1"/>
</dbReference>
<dbReference type="GO" id="GO:0005886">
    <property type="term" value="C:plasma membrane"/>
    <property type="evidence" value="ECO:0007669"/>
    <property type="project" value="UniProtKB-SubCell"/>
</dbReference>
<evidence type="ECO:0000256" key="7">
    <source>
        <dbReference type="ARBA" id="ARBA00023136"/>
    </source>
</evidence>
<dbReference type="InterPro" id="IPR002549">
    <property type="entry name" value="AI-2E-like"/>
</dbReference>
<evidence type="ECO:0008006" key="11">
    <source>
        <dbReference type="Google" id="ProtNLM"/>
    </source>
</evidence>